<comment type="caution">
    <text evidence="2">The sequence shown here is derived from an EMBL/GenBank/DDBJ whole genome shotgun (WGS) entry which is preliminary data.</text>
</comment>
<name>A0A9W4XJV3_9PLEO</name>
<keyword evidence="1" id="KW-0812">Transmembrane</keyword>
<proteinExistence type="predicted"/>
<evidence type="ECO:0000313" key="2">
    <source>
        <dbReference type="EMBL" id="CAI6334624.1"/>
    </source>
</evidence>
<organism evidence="2 3">
    <name type="scientific">Periconia digitata</name>
    <dbReference type="NCBI Taxonomy" id="1303443"/>
    <lineage>
        <taxon>Eukaryota</taxon>
        <taxon>Fungi</taxon>
        <taxon>Dikarya</taxon>
        <taxon>Ascomycota</taxon>
        <taxon>Pezizomycotina</taxon>
        <taxon>Dothideomycetes</taxon>
        <taxon>Pleosporomycetidae</taxon>
        <taxon>Pleosporales</taxon>
        <taxon>Massarineae</taxon>
        <taxon>Periconiaceae</taxon>
        <taxon>Periconia</taxon>
    </lineage>
</organism>
<dbReference type="Proteomes" id="UP001152607">
    <property type="component" value="Unassembled WGS sequence"/>
</dbReference>
<accession>A0A9W4XJV3</accession>
<protein>
    <submittedName>
        <fullName evidence="2">Uncharacterized protein</fullName>
    </submittedName>
</protein>
<dbReference type="EMBL" id="CAOQHR010000005">
    <property type="protein sequence ID" value="CAI6334624.1"/>
    <property type="molecule type" value="Genomic_DNA"/>
</dbReference>
<feature type="transmembrane region" description="Helical" evidence="1">
    <location>
        <begin position="98"/>
        <end position="120"/>
    </location>
</feature>
<sequence>MVSDFTVLGIGESRLSVDSLSLSLSLSLSSVSSTTWYCRFLVDQHSPSLIGEDFERLLKPCWIEPSHIKQRLQGKRVHFSAESHWIDLIGHHRHTCTYIYVCICTYILNWSQIAVILLSFRNNSVPFLKGERNSIQEEANTLPARSAI</sequence>
<evidence type="ECO:0000256" key="1">
    <source>
        <dbReference type="SAM" id="Phobius"/>
    </source>
</evidence>
<dbReference type="AlphaFoldDB" id="A0A9W4XJV3"/>
<evidence type="ECO:0000313" key="3">
    <source>
        <dbReference type="Proteomes" id="UP001152607"/>
    </source>
</evidence>
<gene>
    <name evidence="2" type="ORF">PDIGIT_LOCUS7687</name>
</gene>
<keyword evidence="1" id="KW-0472">Membrane</keyword>
<keyword evidence="3" id="KW-1185">Reference proteome</keyword>
<reference evidence="2" key="1">
    <citation type="submission" date="2023-01" db="EMBL/GenBank/DDBJ databases">
        <authorList>
            <person name="Van Ghelder C."/>
            <person name="Rancurel C."/>
        </authorList>
    </citation>
    <scope>NUCLEOTIDE SEQUENCE</scope>
    <source>
        <strain evidence="2">CNCM I-4278</strain>
    </source>
</reference>
<keyword evidence="1" id="KW-1133">Transmembrane helix</keyword>